<evidence type="ECO:0000256" key="1">
    <source>
        <dbReference type="SAM" id="MobiDB-lite"/>
    </source>
</evidence>
<feature type="region of interest" description="Disordered" evidence="1">
    <location>
        <begin position="75"/>
        <end position="190"/>
    </location>
</feature>
<protein>
    <recommendedName>
        <fullName evidence="2">HNH nuclease domain-containing protein</fullName>
    </recommendedName>
</protein>
<dbReference type="OrthoDB" id="2127950at2759"/>
<dbReference type="Gene3D" id="1.10.30.50">
    <property type="match status" value="1"/>
</dbReference>
<organism evidence="3 4">
    <name type="scientific">Porphyra umbilicalis</name>
    <name type="common">Purple laver</name>
    <name type="synonym">Red alga</name>
    <dbReference type="NCBI Taxonomy" id="2786"/>
    <lineage>
        <taxon>Eukaryota</taxon>
        <taxon>Rhodophyta</taxon>
        <taxon>Bangiophyceae</taxon>
        <taxon>Bangiales</taxon>
        <taxon>Bangiaceae</taxon>
        <taxon>Porphyra</taxon>
    </lineage>
</organism>
<keyword evidence="4" id="KW-1185">Reference proteome</keyword>
<proteinExistence type="predicted"/>
<feature type="compositionally biased region" description="Low complexity" evidence="1">
    <location>
        <begin position="158"/>
        <end position="172"/>
    </location>
</feature>
<dbReference type="EMBL" id="KV919028">
    <property type="protein sequence ID" value="OSX72977.1"/>
    <property type="molecule type" value="Genomic_DNA"/>
</dbReference>
<dbReference type="AlphaFoldDB" id="A0A1X6NWL2"/>
<evidence type="ECO:0000313" key="4">
    <source>
        <dbReference type="Proteomes" id="UP000218209"/>
    </source>
</evidence>
<reference evidence="3 4" key="1">
    <citation type="submission" date="2017-03" db="EMBL/GenBank/DDBJ databases">
        <title>WGS assembly of Porphyra umbilicalis.</title>
        <authorList>
            <person name="Brawley S.H."/>
            <person name="Blouin N.A."/>
            <person name="Ficko-Blean E."/>
            <person name="Wheeler G.L."/>
            <person name="Lohr M."/>
            <person name="Goodson H.V."/>
            <person name="Jenkins J.W."/>
            <person name="Blaby-Haas C.E."/>
            <person name="Helliwell K.E."/>
            <person name="Chan C."/>
            <person name="Marriage T."/>
            <person name="Bhattacharya D."/>
            <person name="Klein A.S."/>
            <person name="Badis Y."/>
            <person name="Brodie J."/>
            <person name="Cao Y."/>
            <person name="Collen J."/>
            <person name="Dittami S.M."/>
            <person name="Gachon C.M."/>
            <person name="Green B.R."/>
            <person name="Karpowicz S."/>
            <person name="Kim J.W."/>
            <person name="Kudahl U."/>
            <person name="Lin S."/>
            <person name="Michel G."/>
            <person name="Mittag M."/>
            <person name="Olson B.J."/>
            <person name="Pangilinan J."/>
            <person name="Peng Y."/>
            <person name="Qiu H."/>
            <person name="Shu S."/>
            <person name="Singer J.T."/>
            <person name="Smith A.G."/>
            <person name="Sprecher B.N."/>
            <person name="Wagner V."/>
            <person name="Wang W."/>
            <person name="Wang Z.-Y."/>
            <person name="Yan J."/>
            <person name="Yarish C."/>
            <person name="Zoeuner-Riek S."/>
            <person name="Zhuang Y."/>
            <person name="Zou Y."/>
            <person name="Lindquist E.A."/>
            <person name="Grimwood J."/>
            <person name="Barry K."/>
            <person name="Rokhsar D.S."/>
            <person name="Schmutz J."/>
            <person name="Stiller J.W."/>
            <person name="Grossman A.R."/>
            <person name="Prochnik S.E."/>
        </authorList>
    </citation>
    <scope>NUCLEOTIDE SEQUENCE [LARGE SCALE GENOMIC DNA]</scope>
    <source>
        <strain evidence="3">4086291</strain>
    </source>
</reference>
<dbReference type="CDD" id="cd00085">
    <property type="entry name" value="HNHc"/>
    <property type="match status" value="1"/>
</dbReference>
<evidence type="ECO:0000313" key="3">
    <source>
        <dbReference type="EMBL" id="OSX72977.1"/>
    </source>
</evidence>
<name>A0A1X6NWL2_PORUM</name>
<dbReference type="PANTHER" id="PTHR33877">
    <property type="entry name" value="SLL1193 PROTEIN"/>
    <property type="match status" value="1"/>
</dbReference>
<dbReference type="PANTHER" id="PTHR33877:SF2">
    <property type="entry name" value="OS07G0170200 PROTEIN"/>
    <property type="match status" value="1"/>
</dbReference>
<evidence type="ECO:0000259" key="2">
    <source>
        <dbReference type="SMART" id="SM00507"/>
    </source>
</evidence>
<gene>
    <name evidence="3" type="ORF">BU14_0390s0014</name>
</gene>
<dbReference type="InterPro" id="IPR029471">
    <property type="entry name" value="HNH_5"/>
</dbReference>
<feature type="domain" description="HNH nuclease" evidence="2">
    <location>
        <begin position="325"/>
        <end position="379"/>
    </location>
</feature>
<sequence length="435" mass="45769">MMAPAFSPTASSAVTFCGRPSAAGPYAASASALRRASAGALLPAFPPITVTARRPRRSCLLGGLRVGVAAAPAAAGPTMMGGRRKGRGTRVPPITPPGGSGRKADDGEGRAPNGGGGDGTGGGGGGAGLAPLAASGLTPLSKTGEPGRLPSPLPPPSSGSSLAATSRATAPSDKAARSIRTGSLRRRPLDGKWDRVSVTLGGRAGGGRRGRSSLKAKAAVQAVATPLVAERGAEHSTELVFSGASNLAPDSCPALVLNADYQPLSYLPLSLWPWQEVIKAVYQDRVQVVAVYPNASVRSPGRRFELPSVIALREYRPIAGGKPAFTRFNVFLRDDFTCQYCDKRFPVPDLTFDHVMPRCQGGAKTCWTNIVAACVSCNHRKGGRTLAQLSGEMKLRRKPVEPTNAQLQVVARRFPPRWCHETWRDYLYWDTELID</sequence>
<accession>A0A1X6NWL2</accession>
<feature type="compositionally biased region" description="Low complexity" evidence="1">
    <location>
        <begin position="129"/>
        <end position="148"/>
    </location>
</feature>
<feature type="compositionally biased region" description="Gly residues" evidence="1">
    <location>
        <begin position="112"/>
        <end position="128"/>
    </location>
</feature>
<dbReference type="SMART" id="SM00507">
    <property type="entry name" value="HNHc"/>
    <property type="match status" value="1"/>
</dbReference>
<dbReference type="Proteomes" id="UP000218209">
    <property type="component" value="Unassembled WGS sequence"/>
</dbReference>
<dbReference type="InterPro" id="IPR052892">
    <property type="entry name" value="NA-targeting_endonuclease"/>
</dbReference>
<dbReference type="InterPro" id="IPR003615">
    <property type="entry name" value="HNH_nuc"/>
</dbReference>
<dbReference type="Pfam" id="PF14279">
    <property type="entry name" value="HNH_5"/>
    <property type="match status" value="1"/>
</dbReference>